<organism evidence="4 5">
    <name type="scientific">Halocalculus aciditolerans</name>
    <dbReference type="NCBI Taxonomy" id="1383812"/>
    <lineage>
        <taxon>Archaea</taxon>
        <taxon>Methanobacteriati</taxon>
        <taxon>Methanobacteriota</taxon>
        <taxon>Stenosarchaea group</taxon>
        <taxon>Halobacteria</taxon>
        <taxon>Halobacteriales</taxon>
        <taxon>Halobacteriaceae</taxon>
        <taxon>Halocalculus</taxon>
    </lineage>
</organism>
<reference evidence="4" key="2">
    <citation type="submission" date="2020-09" db="EMBL/GenBank/DDBJ databases">
        <authorList>
            <person name="Sun Q."/>
            <person name="Ohkuma M."/>
        </authorList>
    </citation>
    <scope>NUCLEOTIDE SEQUENCE</scope>
    <source>
        <strain evidence="4">JCM 19596</strain>
    </source>
</reference>
<name>A0A830FAN2_9EURY</name>
<evidence type="ECO:0000256" key="1">
    <source>
        <dbReference type="ARBA" id="ARBA00006328"/>
    </source>
</evidence>
<keyword evidence="5" id="KW-1185">Reference proteome</keyword>
<reference evidence="4" key="1">
    <citation type="journal article" date="2014" name="Int. J. Syst. Evol. Microbiol.">
        <title>Complete genome sequence of Corynebacterium casei LMG S-19264T (=DSM 44701T), isolated from a smear-ripened cheese.</title>
        <authorList>
            <consortium name="US DOE Joint Genome Institute (JGI-PGF)"/>
            <person name="Walter F."/>
            <person name="Albersmeier A."/>
            <person name="Kalinowski J."/>
            <person name="Ruckert C."/>
        </authorList>
    </citation>
    <scope>NUCLEOTIDE SEQUENCE</scope>
    <source>
        <strain evidence="4">JCM 19596</strain>
    </source>
</reference>
<gene>
    <name evidence="4" type="ORF">GCM10009039_12300</name>
</gene>
<dbReference type="SUPFAM" id="SSF51735">
    <property type="entry name" value="NAD(P)-binding Rossmann-fold domains"/>
    <property type="match status" value="1"/>
</dbReference>
<feature type="domain" description="NmrA-like" evidence="3">
    <location>
        <begin position="13"/>
        <end position="230"/>
    </location>
</feature>
<dbReference type="Pfam" id="PF05368">
    <property type="entry name" value="NmrA"/>
    <property type="match status" value="1"/>
</dbReference>
<dbReference type="InterPro" id="IPR036291">
    <property type="entry name" value="NAD(P)-bd_dom_sf"/>
</dbReference>
<dbReference type="InterPro" id="IPR008030">
    <property type="entry name" value="NmrA-like"/>
</dbReference>
<dbReference type="AlphaFoldDB" id="A0A830FAN2"/>
<dbReference type="Proteomes" id="UP000607197">
    <property type="component" value="Unassembled WGS sequence"/>
</dbReference>
<dbReference type="InterPro" id="IPR051164">
    <property type="entry name" value="NmrA-like_oxidored"/>
</dbReference>
<dbReference type="OrthoDB" id="305169at2157"/>
<evidence type="ECO:0000259" key="3">
    <source>
        <dbReference type="Pfam" id="PF05368"/>
    </source>
</evidence>
<dbReference type="RefSeq" id="WP_188976897.1">
    <property type="nucleotide sequence ID" value="NZ_BMPG01000001.1"/>
</dbReference>
<proteinExistence type="inferred from homology"/>
<keyword evidence="2" id="KW-0521">NADP</keyword>
<evidence type="ECO:0000256" key="2">
    <source>
        <dbReference type="ARBA" id="ARBA00022857"/>
    </source>
</evidence>
<dbReference type="PANTHER" id="PTHR42748">
    <property type="entry name" value="NITROGEN METABOLITE REPRESSION PROTEIN NMRA FAMILY MEMBER"/>
    <property type="match status" value="1"/>
</dbReference>
<dbReference type="EMBL" id="BMPG01000001">
    <property type="protein sequence ID" value="GGL55650.1"/>
    <property type="molecule type" value="Genomic_DNA"/>
</dbReference>
<comment type="similarity">
    <text evidence="1">Belongs to the NmrA-type oxidoreductase family.</text>
</comment>
<evidence type="ECO:0000313" key="4">
    <source>
        <dbReference type="EMBL" id="GGL55650.1"/>
    </source>
</evidence>
<comment type="caution">
    <text evidence="4">The sequence shown here is derived from an EMBL/GenBank/DDBJ whole genome shotgun (WGS) entry which is preliminary data.</text>
</comment>
<dbReference type="PANTHER" id="PTHR42748:SF7">
    <property type="entry name" value="NMRA LIKE REDOX SENSOR 1-RELATED"/>
    <property type="match status" value="1"/>
</dbReference>
<dbReference type="Gene3D" id="3.40.50.720">
    <property type="entry name" value="NAD(P)-binding Rossmann-like Domain"/>
    <property type="match status" value="1"/>
</dbReference>
<accession>A0A830FAN2</accession>
<evidence type="ECO:0000313" key="5">
    <source>
        <dbReference type="Proteomes" id="UP000607197"/>
    </source>
</evidence>
<sequence>MRVLLVGGVRPAGIAAAHGLADAGHAVTALARDHDSPPARRLAEAASLVQGRADQHDHVTHAAADADAVLAFTEGGGSDELRQGDCLATALDAADLDLAVYVSVGNADSRPGVPRVDAKADIEERLAGDATAAGRTDGIDAPVLVLRRHLPLSLLRESLVDGTFRPPLEPGVSATLTVDRDLGRFAAHALAEPERFAGETVELANARETVPDLAGILEGVYGEPIDYEYAGPRAASPAESAFFRWVNEGGLAAGVDPDALEKWGFAPTPLAEAVRDA</sequence>
<protein>
    <recommendedName>
        <fullName evidence="3">NmrA-like domain-containing protein</fullName>
    </recommendedName>
</protein>